<dbReference type="EMBL" id="JAKEKT020000013">
    <property type="protein sequence ID" value="KAL1647078.1"/>
    <property type="molecule type" value="Genomic_DNA"/>
</dbReference>
<dbReference type="PANTHER" id="PTHR33938:SF7">
    <property type="entry name" value="CARBOXYLIC ESTER HYDROLASE"/>
    <property type="match status" value="1"/>
</dbReference>
<evidence type="ECO:0000256" key="2">
    <source>
        <dbReference type="ARBA" id="ARBA00022729"/>
    </source>
</evidence>
<evidence type="ECO:0000256" key="5">
    <source>
        <dbReference type="RuleBase" id="RU361238"/>
    </source>
</evidence>
<gene>
    <name evidence="6" type="ORF">SLS58_002848</name>
</gene>
<keyword evidence="4" id="KW-1015">Disulfide bond</keyword>
<evidence type="ECO:0000313" key="6">
    <source>
        <dbReference type="EMBL" id="KAL1647078.1"/>
    </source>
</evidence>
<protein>
    <recommendedName>
        <fullName evidence="5">Carboxylic ester hydrolase</fullName>
        <ecNumber evidence="5">3.1.1.-</ecNumber>
    </recommendedName>
</protein>
<dbReference type="Pfam" id="PF07519">
    <property type="entry name" value="Tannase"/>
    <property type="match status" value="1"/>
</dbReference>
<dbReference type="InterPro" id="IPR011118">
    <property type="entry name" value="Tannase/feruloyl_esterase"/>
</dbReference>
<proteinExistence type="inferred from homology"/>
<organism evidence="6 7">
    <name type="scientific">Diplodia intermedia</name>
    <dbReference type="NCBI Taxonomy" id="856260"/>
    <lineage>
        <taxon>Eukaryota</taxon>
        <taxon>Fungi</taxon>
        <taxon>Dikarya</taxon>
        <taxon>Ascomycota</taxon>
        <taxon>Pezizomycotina</taxon>
        <taxon>Dothideomycetes</taxon>
        <taxon>Dothideomycetes incertae sedis</taxon>
        <taxon>Botryosphaeriales</taxon>
        <taxon>Botryosphaeriaceae</taxon>
        <taxon>Diplodia</taxon>
    </lineage>
</organism>
<sequence length="242" mass="26082">MHPPSLALPPPRYNINEVIAGNVFSAVSSTSLGFGFSKRQAITGSSSSHQPAQNGTVSAEGKAVAQAIYDGLHSSDGKRVYLDYQIGSKFTDAATTYDNATISWKLSIPSTGGEFVTNFVELVDEENLESLDGATYDTPIGWMNIAYNRYLDTLQATVPNLKNAGGNLHHHGESDPSVPAGSSIHYFDSGRTTMYPQQTYNQFVDALADWCLLFPIPGAAHCGTNSLQPSPWPVSFTDTLIE</sequence>
<evidence type="ECO:0000256" key="4">
    <source>
        <dbReference type="ARBA" id="ARBA00023157"/>
    </source>
</evidence>
<keyword evidence="3 5" id="KW-0378">Hydrolase</keyword>
<evidence type="ECO:0000256" key="1">
    <source>
        <dbReference type="ARBA" id="ARBA00022487"/>
    </source>
</evidence>
<dbReference type="EC" id="3.1.1.-" evidence="5"/>
<dbReference type="PANTHER" id="PTHR33938">
    <property type="entry name" value="FERULOYL ESTERASE B-RELATED"/>
    <property type="match status" value="1"/>
</dbReference>
<keyword evidence="1" id="KW-0719">Serine esterase</keyword>
<evidence type="ECO:0000256" key="3">
    <source>
        <dbReference type="ARBA" id="ARBA00022801"/>
    </source>
</evidence>
<comment type="caution">
    <text evidence="6">The sequence shown here is derived from an EMBL/GenBank/DDBJ whole genome shotgun (WGS) entry which is preliminary data.</text>
</comment>
<keyword evidence="2" id="KW-0732">Signal</keyword>
<dbReference type="Proteomes" id="UP001521184">
    <property type="component" value="Unassembled WGS sequence"/>
</dbReference>
<keyword evidence="7" id="KW-1185">Reference proteome</keyword>
<evidence type="ECO:0000313" key="7">
    <source>
        <dbReference type="Proteomes" id="UP001521184"/>
    </source>
</evidence>
<accession>A0ABR3TYP0</accession>
<reference evidence="6 7" key="1">
    <citation type="journal article" date="2023" name="Plant Dis.">
        <title>First Report of Diplodia intermedia Causing Canker and Dieback Diseases on Apple Trees in Canada.</title>
        <authorList>
            <person name="Ellouze W."/>
            <person name="Ilyukhin E."/>
            <person name="Sulman M."/>
            <person name="Ali S."/>
        </authorList>
    </citation>
    <scope>NUCLEOTIDE SEQUENCE [LARGE SCALE GENOMIC DNA]</scope>
    <source>
        <strain evidence="6 7">M45-28</strain>
    </source>
</reference>
<name>A0ABR3TYP0_9PEZI</name>
<comment type="similarity">
    <text evidence="5">Belongs to the tannase family.</text>
</comment>